<keyword evidence="3" id="KW-0813">Transport</keyword>
<organism evidence="11 12">
    <name type="scientific">Herbidospora galbida</name>
    <dbReference type="NCBI Taxonomy" id="2575442"/>
    <lineage>
        <taxon>Bacteria</taxon>
        <taxon>Bacillati</taxon>
        <taxon>Actinomycetota</taxon>
        <taxon>Actinomycetes</taxon>
        <taxon>Streptosporangiales</taxon>
        <taxon>Streptosporangiaceae</taxon>
        <taxon>Herbidospora</taxon>
    </lineage>
</organism>
<feature type="domain" description="Cation efflux protein cytoplasmic" evidence="10">
    <location>
        <begin position="196"/>
        <end position="259"/>
    </location>
</feature>
<proteinExistence type="inferred from homology"/>
<dbReference type="NCBIfam" id="TIGR01297">
    <property type="entry name" value="CDF"/>
    <property type="match status" value="1"/>
</dbReference>
<dbReference type="InterPro" id="IPR027469">
    <property type="entry name" value="Cation_efflux_TMD_sf"/>
</dbReference>
<evidence type="ECO:0000256" key="6">
    <source>
        <dbReference type="ARBA" id="ARBA00023065"/>
    </source>
</evidence>
<evidence type="ECO:0000256" key="7">
    <source>
        <dbReference type="ARBA" id="ARBA00023136"/>
    </source>
</evidence>
<evidence type="ECO:0000313" key="11">
    <source>
        <dbReference type="EMBL" id="TKK85986.1"/>
    </source>
</evidence>
<dbReference type="Gene3D" id="1.20.1510.10">
    <property type="entry name" value="Cation efflux protein transmembrane domain"/>
    <property type="match status" value="1"/>
</dbReference>
<comment type="similarity">
    <text evidence="2">Belongs to the cation diffusion facilitator (CDF) transporter (TC 2.A.4) family. SLC30A subfamily.</text>
</comment>
<dbReference type="AlphaFoldDB" id="A0A4U3ME44"/>
<feature type="transmembrane region" description="Helical" evidence="8">
    <location>
        <begin position="132"/>
        <end position="149"/>
    </location>
</feature>
<comment type="subcellular location">
    <subcellularLocation>
        <location evidence="1">Membrane</location>
        <topology evidence="1">Multi-pass membrane protein</topology>
    </subcellularLocation>
</comment>
<dbReference type="SUPFAM" id="SSF161111">
    <property type="entry name" value="Cation efflux protein transmembrane domain-like"/>
    <property type="match status" value="1"/>
</dbReference>
<dbReference type="Pfam" id="PF01545">
    <property type="entry name" value="Cation_efflux"/>
    <property type="match status" value="1"/>
</dbReference>
<feature type="transmembrane region" description="Helical" evidence="8">
    <location>
        <begin position="57"/>
        <end position="76"/>
    </location>
</feature>
<dbReference type="PANTHER" id="PTHR11562">
    <property type="entry name" value="CATION EFFLUX PROTEIN/ ZINC TRANSPORTER"/>
    <property type="match status" value="1"/>
</dbReference>
<evidence type="ECO:0000256" key="5">
    <source>
        <dbReference type="ARBA" id="ARBA00022989"/>
    </source>
</evidence>
<evidence type="ECO:0000256" key="2">
    <source>
        <dbReference type="ARBA" id="ARBA00008873"/>
    </source>
</evidence>
<feature type="transmembrane region" description="Helical" evidence="8">
    <location>
        <begin position="155"/>
        <end position="173"/>
    </location>
</feature>
<feature type="transmembrane region" description="Helical" evidence="8">
    <location>
        <begin position="6"/>
        <end position="36"/>
    </location>
</feature>
<dbReference type="Proteomes" id="UP000308705">
    <property type="component" value="Unassembled WGS sequence"/>
</dbReference>
<feature type="domain" description="Cation efflux protein transmembrane" evidence="9">
    <location>
        <begin position="1"/>
        <end position="181"/>
    </location>
</feature>
<keyword evidence="12" id="KW-1185">Reference proteome</keyword>
<evidence type="ECO:0000256" key="1">
    <source>
        <dbReference type="ARBA" id="ARBA00004141"/>
    </source>
</evidence>
<dbReference type="EMBL" id="SZQA01000024">
    <property type="protein sequence ID" value="TKK85986.1"/>
    <property type="molecule type" value="Genomic_DNA"/>
</dbReference>
<dbReference type="InterPro" id="IPR002524">
    <property type="entry name" value="Cation_efflux"/>
</dbReference>
<dbReference type="SUPFAM" id="SSF160240">
    <property type="entry name" value="Cation efflux protein cytoplasmic domain-like"/>
    <property type="match status" value="1"/>
</dbReference>
<evidence type="ECO:0000259" key="9">
    <source>
        <dbReference type="Pfam" id="PF01545"/>
    </source>
</evidence>
<dbReference type="InterPro" id="IPR050681">
    <property type="entry name" value="CDF/SLC30A"/>
</dbReference>
<dbReference type="OrthoDB" id="9809646at2"/>
<gene>
    <name evidence="11" type="ORF">FDA94_23940</name>
</gene>
<keyword evidence="4 8" id="KW-0812">Transmembrane</keyword>
<keyword evidence="6" id="KW-0406">Ion transport</keyword>
<keyword evidence="5 8" id="KW-1133">Transmembrane helix</keyword>
<name>A0A4U3ME44_9ACTN</name>
<evidence type="ECO:0000313" key="12">
    <source>
        <dbReference type="Proteomes" id="UP000308705"/>
    </source>
</evidence>
<evidence type="ECO:0000256" key="3">
    <source>
        <dbReference type="ARBA" id="ARBA00022448"/>
    </source>
</evidence>
<dbReference type="Pfam" id="PF16916">
    <property type="entry name" value="ZT_dimer"/>
    <property type="match status" value="1"/>
</dbReference>
<evidence type="ECO:0000256" key="4">
    <source>
        <dbReference type="ARBA" id="ARBA00022692"/>
    </source>
</evidence>
<reference evidence="11 12" key="1">
    <citation type="submission" date="2019-04" db="EMBL/GenBank/DDBJ databases">
        <title>Herbidospora sp. NEAU-GS14.nov., a novel actinomycete isolated from soil.</title>
        <authorList>
            <person name="Han L."/>
        </authorList>
    </citation>
    <scope>NUCLEOTIDE SEQUENCE [LARGE SCALE GENOMIC DNA]</scope>
    <source>
        <strain evidence="11 12">NEAU-GS14</strain>
    </source>
</reference>
<dbReference type="InterPro" id="IPR036837">
    <property type="entry name" value="Cation_efflux_CTD_sf"/>
</dbReference>
<accession>A0A4U3ME44</accession>
<dbReference type="PANTHER" id="PTHR11562:SF17">
    <property type="entry name" value="RE54080P-RELATED"/>
    <property type="match status" value="1"/>
</dbReference>
<dbReference type="GO" id="GO:0005385">
    <property type="term" value="F:zinc ion transmembrane transporter activity"/>
    <property type="evidence" value="ECO:0007669"/>
    <property type="project" value="TreeGrafter"/>
</dbReference>
<comment type="caution">
    <text evidence="11">The sequence shown here is derived from an EMBL/GenBank/DDBJ whole genome shotgun (WGS) entry which is preliminary data.</text>
</comment>
<dbReference type="GO" id="GO:0005886">
    <property type="term" value="C:plasma membrane"/>
    <property type="evidence" value="ECO:0007669"/>
    <property type="project" value="TreeGrafter"/>
</dbReference>
<keyword evidence="7 8" id="KW-0472">Membrane</keyword>
<feature type="transmembrane region" description="Helical" evidence="8">
    <location>
        <begin position="91"/>
        <end position="111"/>
    </location>
</feature>
<protein>
    <submittedName>
        <fullName evidence="11">Cation transporter</fullName>
    </submittedName>
</protein>
<dbReference type="InterPro" id="IPR058533">
    <property type="entry name" value="Cation_efflux_TM"/>
</dbReference>
<sequence length="284" mass="30457">MAVEVVIGFIAGSLALITDAGHMLTDAFAIFFALVAMRIAARPPRGGFTYGLKRAEIISAQLNGITLLLLAAFFVYEGVRRLIFPPEVEGLFVVFTGLAGIAINLIATWLLRRADRSRLNVEGAYQHILNDLFAFIATTIAGLVVYYTGWARADAVAALVVALLMVKAGWGLVRDAGRVFMEAAPVGLNPAETGRRLAGIPDVVEVHDLHIWEVTSGYAALSAHILVTPGADCHAARLAAEKLVHDAYGIEHTTLQVDHAHPDMLSIGDGHCADPHGPVHRSEE</sequence>
<evidence type="ECO:0000259" key="10">
    <source>
        <dbReference type="Pfam" id="PF16916"/>
    </source>
</evidence>
<dbReference type="InterPro" id="IPR027470">
    <property type="entry name" value="Cation_efflux_CTD"/>
</dbReference>
<evidence type="ECO:0000256" key="8">
    <source>
        <dbReference type="SAM" id="Phobius"/>
    </source>
</evidence>